<dbReference type="Gene3D" id="3.80.10.10">
    <property type="entry name" value="Ribonuclease Inhibitor"/>
    <property type="match status" value="1"/>
</dbReference>
<dbReference type="SUPFAM" id="SSF81383">
    <property type="entry name" value="F-box domain"/>
    <property type="match status" value="1"/>
</dbReference>
<evidence type="ECO:0000313" key="3">
    <source>
        <dbReference type="EMBL" id="KAH7546673.1"/>
    </source>
</evidence>
<dbReference type="SUPFAM" id="SSF52047">
    <property type="entry name" value="RNI-like"/>
    <property type="match status" value="1"/>
</dbReference>
<dbReference type="PANTHER" id="PTHR31900">
    <property type="entry name" value="F-BOX/RNI SUPERFAMILY PROTEIN-RELATED"/>
    <property type="match status" value="1"/>
</dbReference>
<comment type="caution">
    <text evidence="3">The sequence shown here is derived from an EMBL/GenBank/DDBJ whole genome shotgun (WGS) entry which is preliminary data.</text>
</comment>
<feature type="domain" description="At1g61320/AtMIF1 LRR" evidence="2">
    <location>
        <begin position="162"/>
        <end position="370"/>
    </location>
</feature>
<dbReference type="Proteomes" id="UP000813462">
    <property type="component" value="Unassembled WGS sequence"/>
</dbReference>
<organism evidence="3 4">
    <name type="scientific">Ziziphus jujuba var. spinosa</name>
    <dbReference type="NCBI Taxonomy" id="714518"/>
    <lineage>
        <taxon>Eukaryota</taxon>
        <taxon>Viridiplantae</taxon>
        <taxon>Streptophyta</taxon>
        <taxon>Embryophyta</taxon>
        <taxon>Tracheophyta</taxon>
        <taxon>Spermatophyta</taxon>
        <taxon>Magnoliopsida</taxon>
        <taxon>eudicotyledons</taxon>
        <taxon>Gunneridae</taxon>
        <taxon>Pentapetalae</taxon>
        <taxon>rosids</taxon>
        <taxon>fabids</taxon>
        <taxon>Rosales</taxon>
        <taxon>Rhamnaceae</taxon>
        <taxon>Paliureae</taxon>
        <taxon>Ziziphus</taxon>
    </lineage>
</organism>
<evidence type="ECO:0000313" key="4">
    <source>
        <dbReference type="Proteomes" id="UP000813462"/>
    </source>
</evidence>
<dbReference type="CDD" id="cd22160">
    <property type="entry name" value="F-box_AtFBL13-like"/>
    <property type="match status" value="1"/>
</dbReference>
<dbReference type="InterPro" id="IPR053781">
    <property type="entry name" value="F-box_AtFBL13-like"/>
</dbReference>
<proteinExistence type="predicted"/>
<evidence type="ECO:0008006" key="5">
    <source>
        <dbReference type="Google" id="ProtNLM"/>
    </source>
</evidence>
<evidence type="ECO:0000259" key="2">
    <source>
        <dbReference type="Pfam" id="PF23622"/>
    </source>
</evidence>
<reference evidence="3" key="1">
    <citation type="journal article" date="2021" name="Front. Plant Sci.">
        <title>Chromosome-Scale Genome Assembly for Chinese Sour Jujube and Insights Into Its Genome Evolution and Domestication Signature.</title>
        <authorList>
            <person name="Shen L.-Y."/>
            <person name="Luo H."/>
            <person name="Wang X.-L."/>
            <person name="Wang X.-M."/>
            <person name="Qiu X.-J."/>
            <person name="Liu H."/>
            <person name="Zhou S.-S."/>
            <person name="Jia K.-H."/>
            <person name="Nie S."/>
            <person name="Bao Y.-T."/>
            <person name="Zhang R.-G."/>
            <person name="Yun Q.-Z."/>
            <person name="Chai Y.-H."/>
            <person name="Lu J.-Y."/>
            <person name="Li Y."/>
            <person name="Zhao S.-W."/>
            <person name="Mao J.-F."/>
            <person name="Jia S.-G."/>
            <person name="Mao Y.-M."/>
        </authorList>
    </citation>
    <scope>NUCLEOTIDE SEQUENCE</scope>
    <source>
        <strain evidence="3">AT0</strain>
        <tissue evidence="3">Leaf</tissue>
    </source>
</reference>
<dbReference type="Pfam" id="PF00646">
    <property type="entry name" value="F-box"/>
    <property type="match status" value="1"/>
</dbReference>
<dbReference type="Pfam" id="PF23622">
    <property type="entry name" value="LRR_At1g61320_AtMIF1"/>
    <property type="match status" value="1"/>
</dbReference>
<dbReference type="EMBL" id="JAEACU010000001">
    <property type="protein sequence ID" value="KAH7546673.1"/>
    <property type="molecule type" value="Genomic_DNA"/>
</dbReference>
<dbReference type="InterPro" id="IPR050232">
    <property type="entry name" value="FBL13/AtMIF1-like"/>
</dbReference>
<feature type="domain" description="F-box" evidence="1">
    <location>
        <begin position="9"/>
        <end position="44"/>
    </location>
</feature>
<gene>
    <name evidence="3" type="ORF">FEM48_Zijuj01G0226500</name>
</gene>
<dbReference type="InterPro" id="IPR032675">
    <property type="entry name" value="LRR_dom_sf"/>
</dbReference>
<dbReference type="InterPro" id="IPR055357">
    <property type="entry name" value="LRR_At1g61320_AtMIF1"/>
</dbReference>
<sequence>MAHGDLFETLPDPLICIIISFLTFKEAARTSILAKRWRHLWRSTKTIEFNERFFIKPADPQETRENQRSNFIDFATQWIKSYKDNSSINHFSLTISNPKDQLSLPLLDKSIPFSLSRKAKSLRLDFTDPAWEQQQQQQQQDHLDNHPLEAIDLPSNVYEHGALESLELFSCKFDMSELVKLRNLKHVSLGWVRLLLSSLKALLSNCVLLESLSLVRCWDIDHVQIKGTRGRNLKLKSLVIENCDFNENWLEIEAPRLKYLKYNGMVSSYFDVQVAVDMEEADLDFRHYDGQAILGLGDVLLRLLNLLNPTKLTLCSYFLQGITSGENRKGTSLDVKHLKLKTRMHNNEGWGINFMIYSCPTLETLIIEIGSPINRILQGFEGPYNDENITWRDQTFGYVCIKRTLKVFEIKGFKGYLNESYIVKNVIKYGRVMEKLNIYISNEVDHQANGMNPEGYIRTARDILAQTRKASPLLQISIFTTTS</sequence>
<dbReference type="InterPro" id="IPR036047">
    <property type="entry name" value="F-box-like_dom_sf"/>
</dbReference>
<accession>A0A978W3Y9</accession>
<evidence type="ECO:0000259" key="1">
    <source>
        <dbReference type="Pfam" id="PF00646"/>
    </source>
</evidence>
<dbReference type="InterPro" id="IPR001810">
    <property type="entry name" value="F-box_dom"/>
</dbReference>
<dbReference type="PANTHER" id="PTHR31900:SF34">
    <property type="entry name" value="EMB|CAB62440.1-RELATED"/>
    <property type="match status" value="1"/>
</dbReference>
<protein>
    <recommendedName>
        <fullName evidence="5">F-box domain-containing protein</fullName>
    </recommendedName>
</protein>
<dbReference type="AlphaFoldDB" id="A0A978W3Y9"/>
<name>A0A978W3Y9_ZIZJJ</name>